<accession>A0A0K2UZ74</accession>
<protein>
    <submittedName>
        <fullName evidence="2">Uncharacterized protein</fullName>
    </submittedName>
</protein>
<evidence type="ECO:0000313" key="2">
    <source>
        <dbReference type="EMBL" id="CDW43177.1"/>
    </source>
</evidence>
<feature type="region of interest" description="Disordered" evidence="1">
    <location>
        <begin position="38"/>
        <end position="61"/>
    </location>
</feature>
<feature type="non-terminal residue" evidence="2">
    <location>
        <position position="1"/>
    </location>
</feature>
<sequence>LLFDSQFQAHTNSESPCLGWDIANYAILRNLSKSCNWSANHPKTSRESSSWDARNGDISNG</sequence>
<reference evidence="2" key="1">
    <citation type="submission" date="2014-05" db="EMBL/GenBank/DDBJ databases">
        <authorList>
            <person name="Chronopoulou M."/>
        </authorList>
    </citation>
    <scope>NUCLEOTIDE SEQUENCE</scope>
    <source>
        <tissue evidence="2">Whole organism</tissue>
    </source>
</reference>
<dbReference type="EMBL" id="HACA01025816">
    <property type="protein sequence ID" value="CDW43177.1"/>
    <property type="molecule type" value="Transcribed_RNA"/>
</dbReference>
<organism evidence="2">
    <name type="scientific">Lepeophtheirus salmonis</name>
    <name type="common">Salmon louse</name>
    <name type="synonym">Caligus salmonis</name>
    <dbReference type="NCBI Taxonomy" id="72036"/>
    <lineage>
        <taxon>Eukaryota</taxon>
        <taxon>Metazoa</taxon>
        <taxon>Ecdysozoa</taxon>
        <taxon>Arthropoda</taxon>
        <taxon>Crustacea</taxon>
        <taxon>Multicrustacea</taxon>
        <taxon>Hexanauplia</taxon>
        <taxon>Copepoda</taxon>
        <taxon>Siphonostomatoida</taxon>
        <taxon>Caligidae</taxon>
        <taxon>Lepeophtheirus</taxon>
    </lineage>
</organism>
<evidence type="ECO:0000256" key="1">
    <source>
        <dbReference type="SAM" id="MobiDB-lite"/>
    </source>
</evidence>
<dbReference type="AlphaFoldDB" id="A0A0K2UZ74"/>
<name>A0A0K2UZ74_LEPSM</name>
<proteinExistence type="predicted"/>